<dbReference type="Proteomes" id="UP000775872">
    <property type="component" value="Unassembled WGS sequence"/>
</dbReference>
<evidence type="ECO:0000313" key="2">
    <source>
        <dbReference type="EMBL" id="CAH0047712.1"/>
    </source>
</evidence>
<dbReference type="InterPro" id="IPR056632">
    <property type="entry name" value="DUF7730"/>
</dbReference>
<protein>
    <recommendedName>
        <fullName evidence="1">DUF7730 domain-containing protein</fullName>
    </recommendedName>
</protein>
<gene>
    <name evidence="2" type="ORF">CSOL1703_00013730</name>
</gene>
<proteinExistence type="predicted"/>
<keyword evidence="3" id="KW-1185">Reference proteome</keyword>
<evidence type="ECO:0000313" key="3">
    <source>
        <dbReference type="Proteomes" id="UP000775872"/>
    </source>
</evidence>
<comment type="caution">
    <text evidence="2">The sequence shown here is derived from an EMBL/GenBank/DDBJ whole genome shotgun (WGS) entry which is preliminary data.</text>
</comment>
<reference evidence="2 3" key="2">
    <citation type="submission" date="2021-10" db="EMBL/GenBank/DDBJ databases">
        <authorList>
            <person name="Piombo E."/>
        </authorList>
    </citation>
    <scope>NUCLEOTIDE SEQUENCE [LARGE SCALE GENOMIC DNA]</scope>
</reference>
<dbReference type="EMBL" id="CABFOC020000031">
    <property type="protein sequence ID" value="CAH0047712.1"/>
    <property type="molecule type" value="Genomic_DNA"/>
</dbReference>
<dbReference type="AlphaFoldDB" id="A0A9N9Z271"/>
<organism evidence="2 3">
    <name type="scientific">Clonostachys solani</name>
    <dbReference type="NCBI Taxonomy" id="160281"/>
    <lineage>
        <taxon>Eukaryota</taxon>
        <taxon>Fungi</taxon>
        <taxon>Dikarya</taxon>
        <taxon>Ascomycota</taxon>
        <taxon>Pezizomycotina</taxon>
        <taxon>Sordariomycetes</taxon>
        <taxon>Hypocreomycetidae</taxon>
        <taxon>Hypocreales</taxon>
        <taxon>Bionectriaceae</taxon>
        <taxon>Clonostachys</taxon>
    </lineage>
</organism>
<dbReference type="OrthoDB" id="5985073at2759"/>
<evidence type="ECO:0000259" key="1">
    <source>
        <dbReference type="Pfam" id="PF24864"/>
    </source>
</evidence>
<name>A0A9N9Z271_9HYPO</name>
<accession>A0A9N9Z271</accession>
<sequence length="294" mass="33907">MREPQLDKCLQAAGFCAKYPGTWPDKCFIGATGWLLTCRQAYWEGMDVLYRTNTIHISSSVLIQDINNFLTLNVLSMITSLELVWKLEEFTVEEAFSGHAATVPSYRSSIEYPSVTFPALRHLRIAFKRLIRSNKLFGIELGLGYNFQQRQEETERIYEYFLPKLDCLLSRIAPPTAEIIISWADWRLYSYFDLKLLEVQGKEKTRMHEPNIGGMACWRELPCLMSNSIPGTVDHEYHSQQVARNGYWLHVAEPDLEHPLAGYDWNRHELYGLGSTKLQLYSRSNGRVTDPGLD</sequence>
<reference evidence="3" key="1">
    <citation type="submission" date="2019-06" db="EMBL/GenBank/DDBJ databases">
        <authorList>
            <person name="Broberg M."/>
        </authorList>
    </citation>
    <scope>NUCLEOTIDE SEQUENCE [LARGE SCALE GENOMIC DNA]</scope>
</reference>
<feature type="domain" description="DUF7730" evidence="1">
    <location>
        <begin position="35"/>
        <end position="92"/>
    </location>
</feature>
<dbReference type="Pfam" id="PF24864">
    <property type="entry name" value="DUF7730"/>
    <property type="match status" value="1"/>
</dbReference>